<dbReference type="PANTHER" id="PTHR44653">
    <property type="entry name" value="DNAJ HOMOLOG SUBFAMILY C MEMBER 1"/>
    <property type="match status" value="1"/>
</dbReference>
<dbReference type="Gene3D" id="1.10.10.60">
    <property type="entry name" value="Homeodomain-like"/>
    <property type="match status" value="2"/>
</dbReference>
<evidence type="ECO:0000256" key="4">
    <source>
        <dbReference type="ARBA" id="ARBA00023136"/>
    </source>
</evidence>
<evidence type="ECO:0000256" key="7">
    <source>
        <dbReference type="SAM" id="Phobius"/>
    </source>
</evidence>
<keyword evidence="3 7" id="KW-1133">Transmembrane helix</keyword>
<comment type="caution">
    <text evidence="10">The sequence shown here is derived from an EMBL/GenBank/DDBJ whole genome shotgun (WGS) entry which is preliminary data.</text>
</comment>
<evidence type="ECO:0000313" key="11">
    <source>
        <dbReference type="Proteomes" id="UP000663879"/>
    </source>
</evidence>
<dbReference type="SMART" id="SM00271">
    <property type="entry name" value="DnaJ"/>
    <property type="match status" value="1"/>
</dbReference>
<dbReference type="OrthoDB" id="10250354at2759"/>
<dbReference type="InterPro" id="IPR036869">
    <property type="entry name" value="J_dom_sf"/>
</dbReference>
<evidence type="ECO:0000256" key="6">
    <source>
        <dbReference type="SAM" id="Coils"/>
    </source>
</evidence>
<evidence type="ECO:0000256" key="2">
    <source>
        <dbReference type="ARBA" id="ARBA00022729"/>
    </source>
</evidence>
<evidence type="ECO:0000313" key="10">
    <source>
        <dbReference type="EMBL" id="CAF0707013.1"/>
    </source>
</evidence>
<dbReference type="EMBL" id="CAJNOC010000021">
    <property type="protein sequence ID" value="CAF0707013.1"/>
    <property type="molecule type" value="Genomic_DNA"/>
</dbReference>
<feature type="domain" description="J" evidence="8">
    <location>
        <begin position="48"/>
        <end position="112"/>
    </location>
</feature>
<comment type="subcellular location">
    <subcellularLocation>
        <location evidence="5">Endomembrane system</location>
        <topology evidence="5">Single-pass membrane protein</topology>
    </subcellularLocation>
</comment>
<organism evidence="10 11">
    <name type="scientific">Brachionus calyciflorus</name>
    <dbReference type="NCBI Taxonomy" id="104777"/>
    <lineage>
        <taxon>Eukaryota</taxon>
        <taxon>Metazoa</taxon>
        <taxon>Spiralia</taxon>
        <taxon>Gnathifera</taxon>
        <taxon>Rotifera</taxon>
        <taxon>Eurotatoria</taxon>
        <taxon>Monogononta</taxon>
        <taxon>Pseudotrocha</taxon>
        <taxon>Ploima</taxon>
        <taxon>Brachionidae</taxon>
        <taxon>Brachionus</taxon>
    </lineage>
</organism>
<feature type="domain" description="Myb-like" evidence="9">
    <location>
        <begin position="389"/>
        <end position="443"/>
    </location>
</feature>
<keyword evidence="2" id="KW-0732">Signal</keyword>
<dbReference type="SUPFAM" id="SSF46565">
    <property type="entry name" value="Chaperone J-domain"/>
    <property type="match status" value="1"/>
</dbReference>
<keyword evidence="1 7" id="KW-0812">Transmembrane</keyword>
<dbReference type="InterPro" id="IPR001623">
    <property type="entry name" value="DnaJ_domain"/>
</dbReference>
<sequence length="449" mass="52555">MRFGNILAHCFSNIFVFYVFFSSFSIVVNCWESYELDLFDLVEEVNQNFYEFFGVSQNSDSNEIKRAYRKLSLQLHPDRNNEPDAETKFRFLVAINDVLKDEIKRARYDKILEHGLPDWRSPVYYFRRVRKLSLYELFTTLSVIITIGHYFVLWAQHFEKKLTLDDRISDIKKLIEKKQKKKKTSSELDEIDAKLQEMYDNLPSPKLTDTLPVKLLNWLFKKIRELPSTLKEIIQNRNKPVEEEVEEEEPVVKLKSNKSSKLHLDLNPKNIELASIKPVTQTAEILHDKKENNSEIVITSSKKEWSDKEKSDLIKAVAKFPAGSVNRWIKISELTGRSPAECIQMEKLMKTNIKEYSNLNLNASVLNNPKKVIEISEQPTSGETRTFETESKLNDQWSQAQQTLLEKALKEFDKDTPNRWDRITERVTGKTKEECINRYKALCAAVKKK</sequence>
<proteinExistence type="predicted"/>
<keyword evidence="11" id="KW-1185">Reference proteome</keyword>
<gene>
    <name evidence="10" type="ORF">OXX778_LOCUS442</name>
</gene>
<dbReference type="InterPro" id="IPR018253">
    <property type="entry name" value="DnaJ_domain_CS"/>
</dbReference>
<dbReference type="SUPFAM" id="SSF46689">
    <property type="entry name" value="Homeodomain-like"/>
    <property type="match status" value="2"/>
</dbReference>
<accession>A0A813M3B3</accession>
<evidence type="ECO:0000256" key="1">
    <source>
        <dbReference type="ARBA" id="ARBA00022692"/>
    </source>
</evidence>
<dbReference type="CDD" id="cd06257">
    <property type="entry name" value="DnaJ"/>
    <property type="match status" value="1"/>
</dbReference>
<dbReference type="InterPro" id="IPR009057">
    <property type="entry name" value="Homeodomain-like_sf"/>
</dbReference>
<evidence type="ECO:0000259" key="9">
    <source>
        <dbReference type="PROSITE" id="PS50090"/>
    </source>
</evidence>
<dbReference type="AlphaFoldDB" id="A0A813M3B3"/>
<evidence type="ECO:0000259" key="8">
    <source>
        <dbReference type="PROSITE" id="PS50076"/>
    </source>
</evidence>
<dbReference type="PROSITE" id="PS00636">
    <property type="entry name" value="DNAJ_1"/>
    <property type="match status" value="1"/>
</dbReference>
<dbReference type="SMART" id="SM00717">
    <property type="entry name" value="SANT"/>
    <property type="match status" value="2"/>
</dbReference>
<evidence type="ECO:0000256" key="3">
    <source>
        <dbReference type="ARBA" id="ARBA00022989"/>
    </source>
</evidence>
<feature type="coiled-coil region" evidence="6">
    <location>
        <begin position="174"/>
        <end position="201"/>
    </location>
</feature>
<evidence type="ECO:0000256" key="5">
    <source>
        <dbReference type="ARBA" id="ARBA00037847"/>
    </source>
</evidence>
<dbReference type="Proteomes" id="UP000663879">
    <property type="component" value="Unassembled WGS sequence"/>
</dbReference>
<feature type="transmembrane region" description="Helical" evidence="7">
    <location>
        <begin position="6"/>
        <end position="28"/>
    </location>
</feature>
<dbReference type="Pfam" id="PF23082">
    <property type="entry name" value="Myb_DNA-binding_2"/>
    <property type="match status" value="2"/>
</dbReference>
<dbReference type="InterPro" id="IPR052606">
    <property type="entry name" value="DnaJ_domain_protein"/>
</dbReference>
<name>A0A813M3B3_9BILA</name>
<dbReference type="GO" id="GO:0012505">
    <property type="term" value="C:endomembrane system"/>
    <property type="evidence" value="ECO:0007669"/>
    <property type="project" value="UniProtKB-SubCell"/>
</dbReference>
<dbReference type="PRINTS" id="PR00625">
    <property type="entry name" value="JDOMAIN"/>
</dbReference>
<dbReference type="PROSITE" id="PS50090">
    <property type="entry name" value="MYB_LIKE"/>
    <property type="match status" value="2"/>
</dbReference>
<keyword evidence="4 7" id="KW-0472">Membrane</keyword>
<feature type="transmembrane region" description="Helical" evidence="7">
    <location>
        <begin position="134"/>
        <end position="155"/>
    </location>
</feature>
<dbReference type="InterPro" id="IPR001005">
    <property type="entry name" value="SANT/Myb"/>
</dbReference>
<dbReference type="PROSITE" id="PS50076">
    <property type="entry name" value="DNAJ_2"/>
    <property type="match status" value="1"/>
</dbReference>
<dbReference type="CDD" id="cd00167">
    <property type="entry name" value="SANT"/>
    <property type="match status" value="1"/>
</dbReference>
<reference evidence="10" key="1">
    <citation type="submission" date="2021-02" db="EMBL/GenBank/DDBJ databases">
        <authorList>
            <person name="Nowell W R."/>
        </authorList>
    </citation>
    <scope>NUCLEOTIDE SEQUENCE</scope>
    <source>
        <strain evidence="10">Ploen Becks lab</strain>
    </source>
</reference>
<feature type="domain" description="Myb-like" evidence="9">
    <location>
        <begin position="302"/>
        <end position="342"/>
    </location>
</feature>
<dbReference type="PANTHER" id="PTHR44653:SF2">
    <property type="entry name" value="DNAJ HOMOLOG SUBFAMILY C MEMBER 1"/>
    <property type="match status" value="1"/>
</dbReference>
<protein>
    <recommendedName>
        <fullName evidence="12">DNAJC1</fullName>
    </recommendedName>
</protein>
<evidence type="ECO:0008006" key="12">
    <source>
        <dbReference type="Google" id="ProtNLM"/>
    </source>
</evidence>
<dbReference type="Gene3D" id="1.10.287.110">
    <property type="entry name" value="DnaJ domain"/>
    <property type="match status" value="1"/>
</dbReference>
<keyword evidence="6" id="KW-0175">Coiled coil</keyword>
<dbReference type="Pfam" id="PF00226">
    <property type="entry name" value="DnaJ"/>
    <property type="match status" value="1"/>
</dbReference>